<name>Q30YX2_OLEA2</name>
<evidence type="ECO:0000259" key="2">
    <source>
        <dbReference type="Pfam" id="PF13524"/>
    </source>
</evidence>
<dbReference type="Proteomes" id="UP000002710">
    <property type="component" value="Chromosome"/>
</dbReference>
<feature type="domain" description="Spore protein YkvP/CgeB glycosyl transferase-like" evidence="2">
    <location>
        <begin position="420"/>
        <end position="562"/>
    </location>
</feature>
<reference evidence="3 4" key="1">
    <citation type="journal article" date="2011" name="J. Bacteriol.">
        <title>Complete genome sequence and updated annotation of Desulfovibrio alaskensis G20.</title>
        <authorList>
            <person name="Hauser L.J."/>
            <person name="Land M.L."/>
            <person name="Brown S.D."/>
            <person name="Larimer F."/>
            <person name="Keller K.L."/>
            <person name="Rapp-Giles B.J."/>
            <person name="Price M.N."/>
            <person name="Lin M."/>
            <person name="Bruce D.C."/>
            <person name="Detter J.C."/>
            <person name="Tapia R."/>
            <person name="Han C.S."/>
            <person name="Goodwin L.A."/>
            <person name="Cheng J.F."/>
            <person name="Pitluck S."/>
            <person name="Copeland A."/>
            <person name="Lucas S."/>
            <person name="Nolan M."/>
            <person name="Lapidus A.L."/>
            <person name="Palumbo A.V."/>
            <person name="Wall J.D."/>
        </authorList>
    </citation>
    <scope>NUCLEOTIDE SEQUENCE [LARGE SCALE GENOMIC DNA]</scope>
    <source>
        <strain evidence="4">ATCC BAA 1058 / DSM 17464 / G20</strain>
    </source>
</reference>
<dbReference type="eggNOG" id="COG4641">
    <property type="taxonomic scope" value="Bacteria"/>
</dbReference>
<dbReference type="HOGENOM" id="CLU_033615_1_0_7"/>
<keyword evidence="4" id="KW-1185">Reference proteome</keyword>
<accession>Q30YX2</accession>
<gene>
    <name evidence="3" type="ordered locus">Dde_2327</name>
</gene>
<dbReference type="KEGG" id="dde:Dde_2327"/>
<evidence type="ECO:0000256" key="1">
    <source>
        <dbReference type="SAM" id="MobiDB-lite"/>
    </source>
</evidence>
<dbReference type="InterPro" id="IPR055259">
    <property type="entry name" value="YkvP/CgeB_Glyco_trans-like"/>
</dbReference>
<evidence type="ECO:0000313" key="3">
    <source>
        <dbReference type="EMBL" id="ABB39124.2"/>
    </source>
</evidence>
<dbReference type="RefSeq" id="WP_011368204.1">
    <property type="nucleotide sequence ID" value="NC_007519.1"/>
</dbReference>
<organism evidence="3 4">
    <name type="scientific">Oleidesulfovibrio alaskensis (strain ATCC BAA-1058 / DSM 17464 / G20)</name>
    <name type="common">Desulfovibrio alaskensis</name>
    <dbReference type="NCBI Taxonomy" id="207559"/>
    <lineage>
        <taxon>Bacteria</taxon>
        <taxon>Pseudomonadati</taxon>
        <taxon>Thermodesulfobacteriota</taxon>
        <taxon>Desulfovibrionia</taxon>
        <taxon>Desulfovibrionales</taxon>
        <taxon>Desulfovibrionaceae</taxon>
        <taxon>Oleidesulfovibrio</taxon>
    </lineage>
</organism>
<evidence type="ECO:0000313" key="4">
    <source>
        <dbReference type="Proteomes" id="UP000002710"/>
    </source>
</evidence>
<protein>
    <recommendedName>
        <fullName evidence="2">Spore protein YkvP/CgeB glycosyl transferase-like domain-containing protein</fullName>
    </recommendedName>
</protein>
<dbReference type="STRING" id="207559.Dde_2327"/>
<feature type="region of interest" description="Disordered" evidence="1">
    <location>
        <begin position="101"/>
        <end position="128"/>
    </location>
</feature>
<proteinExistence type="predicted"/>
<dbReference type="Pfam" id="PF13524">
    <property type="entry name" value="Glyco_trans_1_2"/>
    <property type="match status" value="1"/>
</dbReference>
<sequence length="567" mass="62241">MTVRRTTSFRPPRITVRNWNGTTQTLPDGGQSYETLTGTKNVLVLGLGPFPAQAAALADALARRQTSATGGHDSGGYVSYVECADFASQMPASWHEAIPRHWQNSTPDAPPPYDDTGCGSDDSAPAAESDRLAQLVRNHVRQGGGIVAYRQNARLFPGYWGKALAAARLEHMRRASSTSARCEKDTVLLAGSRSDLLVLELHHALTGAGLQVQCISPDDGHALPAALRHCSPALFLCVNFKGLDTWGERFNLLDAAGVPVAVWCVDNPWHLVSGIRSPFWKQVRLFVTDSSFCRPLQEHGARHVQHLPLATMAELFDPAREQAAQLPPAKSCGALPDGLEHMLIFAGRSAFPDRERFFAGCRYPHAAMQQADEMLRHGERPDFDWWCATLHTSPLWPSHEVRSAGLAAEECARRWRTACLTTCAATPGSALTVFGDDGWQSLLPQGTAVHPPVDYYTVLPHLYARAAATLNLTSMLLPAGLTQRNFDVWAAGGFCLTDNTPGLEIFPRELVCESSFRTAGEIPELFGRVLHDHAWRRQVARAWHSHILARHTYHHRIAALLEACGCR</sequence>
<dbReference type="EMBL" id="CP000112">
    <property type="protein sequence ID" value="ABB39124.2"/>
    <property type="molecule type" value="Genomic_DNA"/>
</dbReference>
<dbReference type="AlphaFoldDB" id="Q30YX2"/>